<feature type="domain" description="DUF7793" evidence="1">
    <location>
        <begin position="22"/>
        <end position="119"/>
    </location>
</feature>
<evidence type="ECO:0000313" key="2">
    <source>
        <dbReference type="EMBL" id="MPY10035.1"/>
    </source>
</evidence>
<evidence type="ECO:0000259" key="1">
    <source>
        <dbReference type="Pfam" id="PF25056"/>
    </source>
</evidence>
<gene>
    <name evidence="2" type="ORF">FNH21_04770</name>
</gene>
<reference evidence="3" key="1">
    <citation type="submission" date="2019-07" db="EMBL/GenBank/DDBJ databases">
        <title>Arthrobacter KR32 sp. nov., isolated from mountain cheese made of cows milk.</title>
        <authorList>
            <person name="Flegler A."/>
        </authorList>
    </citation>
    <scope>NUCLEOTIDE SEQUENCE [LARGE SCALE GENOMIC DNA]</scope>
    <source>
        <strain evidence="3">KR32</strain>
    </source>
</reference>
<sequence length="134" mass="14111">MDSVVAASGRATVSLIAPGLQRLSWSPGTHIDHDDALSVLAASRVMSSDGPYAILVDMTTTVDVRSDARAAFNAESLVVAAALLGDGPMDEVLAAAACRAVHPTRYFTSVSLALTWLEERLADRQIPSGDPSFR</sequence>
<proteinExistence type="predicted"/>
<organism evidence="2 3">
    <name type="scientific">Arthrobacter bussei</name>
    <dbReference type="NCBI Taxonomy" id="2594179"/>
    <lineage>
        <taxon>Bacteria</taxon>
        <taxon>Bacillati</taxon>
        <taxon>Actinomycetota</taxon>
        <taxon>Actinomycetes</taxon>
        <taxon>Micrococcales</taxon>
        <taxon>Micrococcaceae</taxon>
        <taxon>Arthrobacter</taxon>
    </lineage>
</organism>
<dbReference type="Gene3D" id="3.40.970.30">
    <property type="entry name" value="yp_829618.1 like domains"/>
    <property type="match status" value="1"/>
</dbReference>
<evidence type="ECO:0000313" key="3">
    <source>
        <dbReference type="Proteomes" id="UP000326464"/>
    </source>
</evidence>
<protein>
    <submittedName>
        <fullName evidence="2">STAS/SEC14 domain-containing protein</fullName>
    </submittedName>
</protein>
<dbReference type="Proteomes" id="UP000326464">
    <property type="component" value="Unassembled WGS sequence"/>
</dbReference>
<dbReference type="Pfam" id="PF25056">
    <property type="entry name" value="DUF7793"/>
    <property type="match status" value="1"/>
</dbReference>
<dbReference type="EMBL" id="VJXX01000001">
    <property type="protein sequence ID" value="MPY10035.1"/>
    <property type="molecule type" value="Genomic_DNA"/>
</dbReference>
<dbReference type="Gene3D" id="3.40.1680.10">
    <property type="entry name" value="yp_829618.1 domain like"/>
    <property type="match status" value="1"/>
</dbReference>
<dbReference type="OrthoDB" id="4945084at2"/>
<comment type="caution">
    <text evidence="2">The sequence shown here is derived from an EMBL/GenBank/DDBJ whole genome shotgun (WGS) entry which is preliminary data.</text>
</comment>
<accession>A0A7X1NNJ3</accession>
<keyword evidence="3" id="KW-1185">Reference proteome</keyword>
<name>A0A7X1NNJ3_9MICC</name>
<dbReference type="AlphaFoldDB" id="A0A7X1NNJ3"/>
<dbReference type="InterPro" id="IPR056695">
    <property type="entry name" value="DUF7793"/>
</dbReference>
<dbReference type="RefSeq" id="WP_152812672.1">
    <property type="nucleotide sequence ID" value="NZ_VJXX01000001.1"/>
</dbReference>